<dbReference type="Pfam" id="PF07732">
    <property type="entry name" value="Cu-oxidase_3"/>
    <property type="match status" value="2"/>
</dbReference>
<dbReference type="PROSITE" id="PS00080">
    <property type="entry name" value="MULTICOPPER_OXIDASE2"/>
    <property type="match status" value="1"/>
</dbReference>
<dbReference type="SUPFAM" id="SSF49503">
    <property type="entry name" value="Cupredoxins"/>
    <property type="match status" value="3"/>
</dbReference>
<dbReference type="InterPro" id="IPR011706">
    <property type="entry name" value="Cu-oxidase_C"/>
</dbReference>
<evidence type="ECO:0000259" key="7">
    <source>
        <dbReference type="Pfam" id="PF07732"/>
    </source>
</evidence>
<dbReference type="Pfam" id="PF07731">
    <property type="entry name" value="Cu-oxidase_2"/>
    <property type="match status" value="1"/>
</dbReference>
<feature type="domain" description="Plastocyanin-like" evidence="6">
    <location>
        <begin position="490"/>
        <end position="625"/>
    </location>
</feature>
<protein>
    <recommendedName>
        <fullName evidence="10">Multicopper oxidase</fullName>
    </recommendedName>
</protein>
<evidence type="ECO:0000259" key="6">
    <source>
        <dbReference type="Pfam" id="PF07731"/>
    </source>
</evidence>
<feature type="domain" description="Plastocyanin-like" evidence="7">
    <location>
        <begin position="125"/>
        <end position="171"/>
    </location>
</feature>
<evidence type="ECO:0000256" key="4">
    <source>
        <dbReference type="ARBA" id="ARBA00023008"/>
    </source>
</evidence>
<dbReference type="GeneID" id="19108956"/>
<dbReference type="CDD" id="cd13901">
    <property type="entry name" value="CuRO_3_MaLCC_like"/>
    <property type="match status" value="1"/>
</dbReference>
<feature type="domain" description="Plastocyanin-like" evidence="7">
    <location>
        <begin position="201"/>
        <end position="256"/>
    </location>
</feature>
<sequence>MAPVPKFVATFLYAFGIWTPDSWKPSIQPQQPLLEDAVPITSPGSKLFDGAGHGPIFQPPNSPEIDEFICDYTAMKGYLPCSAHSDRGCWLRNPLTRSEFTINTDYEQTAPIGVVRSYHLYASEMNLTLDGVLNTDGQVFNRSYPGPAIRACWGDTIEVTVHNNLKNNGTTARYQAARYISNGELNRLYIIRSGFAHPYPSYHQDGVNAITQCAIAPGQQLTYRFHAIQYGTSWYHSHYSLQYANGLLGPLIIYGPMSANYDTAKDPLLISDWRHMGAFRAWELGFPNQTSQSITIDGVGTYNGPGKYTTFFQKGIRYLFRLINTSVDTTFIFSIDGHWLQVIEADFVPIKPYGNSSVLIGIGQRYNIIVSALPNVTSPDGNYWIRTVSASGGCARFDNPQPDNRTGIVRYNPFSKSLPSTSMWEFATLCSDETYSSLEPVVPWEVHWNGTSFNHVFVADRSSNTWPPYWPNASVPRFELADMPMWLNYTSPTLLNLNADFSQQKWLAVVETDNDLDAWVVLLITEQTNQTAVGKQPLPLAHPIHLHGHDFALLVQSSTPYTTIEEVRERMQLHNPPRRDVALLPLNGYLVIAFKADNPAAWIMHCHIAWHASSGLAAQILENPKRITIDKPVLAEMQETCRTWTDWWEAHGGSKNGWQDDSGI</sequence>
<keyword evidence="3" id="KW-0560">Oxidoreductase</keyword>
<reference evidence="8 9" key="1">
    <citation type="journal article" date="2012" name="PLoS Pathog.">
        <title>Diverse lifestyles and strategies of plant pathogenesis encoded in the genomes of eighteen Dothideomycetes fungi.</title>
        <authorList>
            <person name="Ohm R.A."/>
            <person name="Feau N."/>
            <person name="Henrissat B."/>
            <person name="Schoch C.L."/>
            <person name="Horwitz B.A."/>
            <person name="Barry K.W."/>
            <person name="Condon B.J."/>
            <person name="Copeland A.C."/>
            <person name="Dhillon B."/>
            <person name="Glaser F."/>
            <person name="Hesse C.N."/>
            <person name="Kosti I."/>
            <person name="LaButti K."/>
            <person name="Lindquist E.A."/>
            <person name="Lucas S."/>
            <person name="Salamov A.A."/>
            <person name="Bradshaw R.E."/>
            <person name="Ciuffetti L."/>
            <person name="Hamelin R.C."/>
            <person name="Kema G.H.J."/>
            <person name="Lawrence C."/>
            <person name="Scott J.A."/>
            <person name="Spatafora J.W."/>
            <person name="Turgeon B.G."/>
            <person name="de Wit P.J.G.M."/>
            <person name="Zhong S."/>
            <person name="Goodwin S.B."/>
            <person name="Grigoriev I.V."/>
        </authorList>
    </citation>
    <scope>NUCLEOTIDE SEQUENCE [LARGE SCALE GENOMIC DNA]</scope>
    <source>
        <strain evidence="8 9">UAMH 10762</strain>
    </source>
</reference>
<dbReference type="HOGENOM" id="CLU_006504_3_2_1"/>
<evidence type="ECO:0000256" key="1">
    <source>
        <dbReference type="ARBA" id="ARBA00010609"/>
    </source>
</evidence>
<proteinExistence type="inferred from homology"/>
<dbReference type="OrthoDB" id="2121828at2759"/>
<evidence type="ECO:0000256" key="3">
    <source>
        <dbReference type="ARBA" id="ARBA00023002"/>
    </source>
</evidence>
<dbReference type="eggNOG" id="KOG1263">
    <property type="taxonomic scope" value="Eukaryota"/>
</dbReference>
<name>M2MV15_BAUPA</name>
<dbReference type="CDD" id="cd13880">
    <property type="entry name" value="CuRO_2_MaLCC_like"/>
    <property type="match status" value="1"/>
</dbReference>
<dbReference type="PANTHER" id="PTHR11709:SF71">
    <property type="entry name" value="OXIDOREDUCTASE TPCJ"/>
    <property type="match status" value="1"/>
</dbReference>
<gene>
    <name evidence="8" type="ORF">BAUCODRAFT_149398</name>
</gene>
<dbReference type="EMBL" id="KB445557">
    <property type="protein sequence ID" value="EMC95423.1"/>
    <property type="molecule type" value="Genomic_DNA"/>
</dbReference>
<dbReference type="GO" id="GO:0005507">
    <property type="term" value="F:copper ion binding"/>
    <property type="evidence" value="ECO:0007669"/>
    <property type="project" value="InterPro"/>
</dbReference>
<dbReference type="InterPro" id="IPR002355">
    <property type="entry name" value="Cu_oxidase_Cu_BS"/>
</dbReference>
<dbReference type="Pfam" id="PF00394">
    <property type="entry name" value="Cu-oxidase"/>
    <property type="match status" value="1"/>
</dbReference>
<evidence type="ECO:0008006" key="10">
    <source>
        <dbReference type="Google" id="ProtNLM"/>
    </source>
</evidence>
<accession>M2MV15</accession>
<dbReference type="OMA" id="FIIYPRM"/>
<evidence type="ECO:0000259" key="5">
    <source>
        <dbReference type="Pfam" id="PF00394"/>
    </source>
</evidence>
<dbReference type="AlphaFoldDB" id="M2MV15"/>
<dbReference type="PANTHER" id="PTHR11709">
    <property type="entry name" value="MULTI-COPPER OXIDASE"/>
    <property type="match status" value="1"/>
</dbReference>
<dbReference type="InterPro" id="IPR011707">
    <property type="entry name" value="Cu-oxidase-like_N"/>
</dbReference>
<evidence type="ECO:0000256" key="2">
    <source>
        <dbReference type="ARBA" id="ARBA00022723"/>
    </source>
</evidence>
<keyword evidence="2" id="KW-0479">Metal-binding</keyword>
<evidence type="ECO:0000313" key="9">
    <source>
        <dbReference type="Proteomes" id="UP000011761"/>
    </source>
</evidence>
<dbReference type="InterPro" id="IPR008972">
    <property type="entry name" value="Cupredoxin"/>
</dbReference>
<dbReference type="InterPro" id="IPR001117">
    <property type="entry name" value="Cu-oxidase_2nd"/>
</dbReference>
<organism evidence="8 9">
    <name type="scientific">Baudoinia panamericana (strain UAMH 10762)</name>
    <name type="common">Angels' share fungus</name>
    <name type="synonym">Baudoinia compniacensis (strain UAMH 10762)</name>
    <dbReference type="NCBI Taxonomy" id="717646"/>
    <lineage>
        <taxon>Eukaryota</taxon>
        <taxon>Fungi</taxon>
        <taxon>Dikarya</taxon>
        <taxon>Ascomycota</taxon>
        <taxon>Pezizomycotina</taxon>
        <taxon>Dothideomycetes</taxon>
        <taxon>Dothideomycetidae</taxon>
        <taxon>Mycosphaerellales</taxon>
        <taxon>Teratosphaeriaceae</taxon>
        <taxon>Baudoinia</taxon>
    </lineage>
</organism>
<dbReference type="Gene3D" id="2.60.40.420">
    <property type="entry name" value="Cupredoxins - blue copper proteins"/>
    <property type="match status" value="3"/>
</dbReference>
<dbReference type="RefSeq" id="XP_007677894.1">
    <property type="nucleotide sequence ID" value="XM_007679704.1"/>
</dbReference>
<comment type="similarity">
    <text evidence="1">Belongs to the multicopper oxidase family.</text>
</comment>
<dbReference type="InterPro" id="IPR045087">
    <property type="entry name" value="Cu-oxidase_fam"/>
</dbReference>
<evidence type="ECO:0000313" key="8">
    <source>
        <dbReference type="EMBL" id="EMC95423.1"/>
    </source>
</evidence>
<keyword evidence="9" id="KW-1185">Reference proteome</keyword>
<dbReference type="GO" id="GO:0016491">
    <property type="term" value="F:oxidoreductase activity"/>
    <property type="evidence" value="ECO:0007669"/>
    <property type="project" value="UniProtKB-KW"/>
</dbReference>
<feature type="domain" description="Plastocyanin-like" evidence="5">
    <location>
        <begin position="268"/>
        <end position="412"/>
    </location>
</feature>
<keyword evidence="4" id="KW-0186">Copper</keyword>
<dbReference type="Proteomes" id="UP000011761">
    <property type="component" value="Unassembled WGS sequence"/>
</dbReference>
<dbReference type="KEGG" id="bcom:BAUCODRAFT_149398"/>